<evidence type="ECO:0000313" key="7">
    <source>
        <dbReference type="Proteomes" id="UP000694844"/>
    </source>
</evidence>
<evidence type="ECO:0000256" key="2">
    <source>
        <dbReference type="ARBA" id="ARBA00022448"/>
    </source>
</evidence>
<reference evidence="8" key="1">
    <citation type="submission" date="2025-08" db="UniProtKB">
        <authorList>
            <consortium name="RefSeq"/>
        </authorList>
    </citation>
    <scope>IDENTIFICATION</scope>
    <source>
        <tissue evidence="8">Whole sample</tissue>
    </source>
</reference>
<dbReference type="GO" id="GO:0034599">
    <property type="term" value="P:cellular response to oxidative stress"/>
    <property type="evidence" value="ECO:0007669"/>
    <property type="project" value="TreeGrafter"/>
</dbReference>
<sequence>MSLEATIDQKIASKKVIVYSKSYCPFCTKAKNVFARYVKEGKLKAEDYEVIEIENDPQCSAIQAYMQKLTGGSSVPRVFINGKFVGGGDDVVRLDSNGQLLKLLN</sequence>
<dbReference type="InterPro" id="IPR002109">
    <property type="entry name" value="Glutaredoxin"/>
</dbReference>
<comment type="function">
    <text evidence="1">Has a glutathione-disulfide oxidoreductase activity in the presence of NADPH and glutathione reductase. Reduces low molecular weight disulfides and proteins.</text>
</comment>
<dbReference type="AlphaFoldDB" id="A0A8B8E2C0"/>
<dbReference type="GO" id="GO:0005737">
    <property type="term" value="C:cytoplasm"/>
    <property type="evidence" value="ECO:0007669"/>
    <property type="project" value="TreeGrafter"/>
</dbReference>
<keyword evidence="2" id="KW-0813">Transport</keyword>
<proteinExistence type="predicted"/>
<dbReference type="InterPro" id="IPR014025">
    <property type="entry name" value="Glutaredoxin_subgr"/>
</dbReference>
<feature type="domain" description="Glutaredoxin" evidence="6">
    <location>
        <begin position="16"/>
        <end position="85"/>
    </location>
</feature>
<dbReference type="PANTHER" id="PTHR45694">
    <property type="entry name" value="GLUTAREDOXIN 2"/>
    <property type="match status" value="1"/>
</dbReference>
<dbReference type="InterPro" id="IPR036249">
    <property type="entry name" value="Thioredoxin-like_sf"/>
</dbReference>
<dbReference type="NCBIfam" id="TIGR02180">
    <property type="entry name" value="GRX_euk"/>
    <property type="match status" value="1"/>
</dbReference>
<dbReference type="PRINTS" id="PR00160">
    <property type="entry name" value="GLUTAREDOXIN"/>
</dbReference>
<keyword evidence="7" id="KW-1185">Reference proteome</keyword>
<accession>A0A8B8E2C0</accession>
<evidence type="ECO:0000256" key="5">
    <source>
        <dbReference type="ARBA" id="ARBA00023284"/>
    </source>
</evidence>
<keyword evidence="5" id="KW-0676">Redox-active center</keyword>
<evidence type="ECO:0000256" key="1">
    <source>
        <dbReference type="ARBA" id="ARBA00002549"/>
    </source>
</evidence>
<evidence type="ECO:0000259" key="6">
    <source>
        <dbReference type="Pfam" id="PF00462"/>
    </source>
</evidence>
<dbReference type="PROSITE" id="PS51354">
    <property type="entry name" value="GLUTAREDOXIN_2"/>
    <property type="match status" value="1"/>
</dbReference>
<dbReference type="PANTHER" id="PTHR45694:SF18">
    <property type="entry name" value="GLUTAREDOXIN-1-RELATED"/>
    <property type="match status" value="1"/>
</dbReference>
<dbReference type="CDD" id="cd03419">
    <property type="entry name" value="GRX_GRXh_1_2_like"/>
    <property type="match status" value="1"/>
</dbReference>
<dbReference type="InterPro" id="IPR011767">
    <property type="entry name" value="GLR_AS"/>
</dbReference>
<keyword evidence="3" id="KW-0249">Electron transport</keyword>
<name>A0A8B8E2C0_CRAVI</name>
<gene>
    <name evidence="8" type="primary">LOC111131225</name>
</gene>
<dbReference type="Pfam" id="PF00462">
    <property type="entry name" value="Glutaredoxin"/>
    <property type="match status" value="1"/>
</dbReference>
<dbReference type="KEGG" id="cvn:111131225"/>
<dbReference type="InterPro" id="IPR011899">
    <property type="entry name" value="Glutaredoxin_euk/vir"/>
</dbReference>
<dbReference type="RefSeq" id="XP_022334360.1">
    <property type="nucleotide sequence ID" value="XM_022478652.1"/>
</dbReference>
<dbReference type="GeneID" id="111131225"/>
<evidence type="ECO:0000256" key="4">
    <source>
        <dbReference type="ARBA" id="ARBA00023157"/>
    </source>
</evidence>
<dbReference type="PROSITE" id="PS00195">
    <property type="entry name" value="GLUTAREDOXIN_1"/>
    <property type="match status" value="1"/>
</dbReference>
<dbReference type="SUPFAM" id="SSF52833">
    <property type="entry name" value="Thioredoxin-like"/>
    <property type="match status" value="1"/>
</dbReference>
<dbReference type="Proteomes" id="UP000694844">
    <property type="component" value="Chromosome 4"/>
</dbReference>
<protein>
    <submittedName>
        <fullName evidence="8">Glutaredoxin-C6-like</fullName>
    </submittedName>
</protein>
<dbReference type="OrthoDB" id="418495at2759"/>
<keyword evidence="4" id="KW-1015">Disulfide bond</keyword>
<evidence type="ECO:0000313" key="8">
    <source>
        <dbReference type="RefSeq" id="XP_022334360.1"/>
    </source>
</evidence>
<organism evidence="7 8">
    <name type="scientific">Crassostrea virginica</name>
    <name type="common">Eastern oyster</name>
    <dbReference type="NCBI Taxonomy" id="6565"/>
    <lineage>
        <taxon>Eukaryota</taxon>
        <taxon>Metazoa</taxon>
        <taxon>Spiralia</taxon>
        <taxon>Lophotrochozoa</taxon>
        <taxon>Mollusca</taxon>
        <taxon>Bivalvia</taxon>
        <taxon>Autobranchia</taxon>
        <taxon>Pteriomorphia</taxon>
        <taxon>Ostreida</taxon>
        <taxon>Ostreoidea</taxon>
        <taxon>Ostreidae</taxon>
        <taxon>Crassostrea</taxon>
    </lineage>
</organism>
<evidence type="ECO:0000256" key="3">
    <source>
        <dbReference type="ARBA" id="ARBA00022982"/>
    </source>
</evidence>
<dbReference type="GO" id="GO:0015038">
    <property type="term" value="F:glutathione disulfide oxidoreductase activity"/>
    <property type="evidence" value="ECO:0007669"/>
    <property type="project" value="TreeGrafter"/>
</dbReference>
<dbReference type="Gene3D" id="3.40.30.10">
    <property type="entry name" value="Glutaredoxin"/>
    <property type="match status" value="1"/>
</dbReference>